<gene>
    <name evidence="5" type="ORF">QU24_20580</name>
</gene>
<sequence length="1339" mass="151260">MTSDSNLSRQVKSLVGLPSHHMIMLYQLAVMGSLSKTALMETVNKLNQPGPRINQSEIESALQSLQDSDWIEKVESRWQLTPSHENSLQLLLLKQPDIMLSVLDQASHMGAKSSNIARTLTWMSCLAGLEFQLAMNLSRWMSGKDFRLKDHPAMKLVADDAGKEAFLLLNKEIQVELISSALNEASYQFSECDALWQFACEQAETLPGIEGAIALQAMWRDERSWLEKYQGEELSVYLVGWLELYADERDLALKHYRALASHMRKLSGKRKLDFPPQKAVMAAITLLSNPDTKALKTLQAVGEQARLATQDVAWWMIQGLFEERYRTAPYLRQLKYIEQPLRGMPGLFQSLILFWLGDTPQQQQHRARLQAFVSQLDKRGYRLAAYEIRTLLHLQFNEDAPSPLRGRVSLSQLWQRKSNWEFALEALTQLAPNSSESTSRLAWFITRSHHGVEMVPLEQKRNKQGWTKGRALALKRLRFNTDELDWLLPQDRQACEHIQGVYGHGYYGSDRYEVNAEKALPLLAGHPAVFWHDAPDIRIDIEKGEIILELQEKDDRLSLKLSPAFDASDKIVIVNETPTRIVAYPVSEAHQKIAAIIGDTLFMPSSARDQVLKAVSAIAPLLPVQANLPELMAHIPHVDADEKIYAQLLPIGEGLRVQLLVRPIATGAWLGPGRGNEIVNGEQSGQAVQTRRDLAREKDNVQHVIQACPLLAETEQENSEWQLDNVQDALEVLTQLRSVNSALVECIWPEGERFRIGAKRSMREVKFNITRQGEWFALGGELKMDDGKVIELRELLTLMQQSHGRFIQLSDQEWLALDHQLRQRLQQIALMSEHEGESLTLNMLTLPFIKTLADEAGDLVGDADWQQKLHELEAREHYHPKLPSTLKAELRDYQLEGFTWLARLAQWGVGACLADDMGLGKTLQSLALLVERAPSGPQLIVTPTSITHNWLNESATFAPTLLIREYRHNRKLDNLGEFDVVVVSYGMLQQDIDAFASQHWHSVVLDEAQAIKNAQTQRAQAVVSLKADFRLALSGTPVENSLSDLWSLFRFINPGLLGSQKSFNKHFAAPIDEGDKIAASTLKQLIQPFMLRRTKAQVLQELPARTDILHLIPMSDEELHWYEALRQQAVERMEQVGSDVRAIQVLAELTRLRRFCCNPSLVLEGVSLQSSKMAACLDIINELRANNHKALVFSQFVDHLALLRSALEAQQIPYQYLDGSTPAAERNKRVKQFQSGDGDLFLISLKAGGTGLNLTAADYVIHLDPWWNPAVEDQASDRAHRIGQERPVTVYRLVMEGSIEQQIVSLHSQKRQLAEDLLEGSDSVGKLNTEMLLSMLQSK</sequence>
<accession>A0A0B1R0Q1</accession>
<dbReference type="Proteomes" id="UP000030853">
    <property type="component" value="Unassembled WGS sequence"/>
</dbReference>
<dbReference type="Pfam" id="PF00271">
    <property type="entry name" value="Helicase_C"/>
    <property type="match status" value="1"/>
</dbReference>
<keyword evidence="5" id="KW-0418">Kinase</keyword>
<evidence type="ECO:0000256" key="1">
    <source>
        <dbReference type="ARBA" id="ARBA00022801"/>
    </source>
</evidence>
<keyword evidence="1" id="KW-0378">Hydrolase</keyword>
<dbReference type="GO" id="GO:0004386">
    <property type="term" value="F:helicase activity"/>
    <property type="evidence" value="ECO:0007669"/>
    <property type="project" value="UniProtKB-KW"/>
</dbReference>
<evidence type="ECO:0000256" key="2">
    <source>
        <dbReference type="ARBA" id="ARBA00022806"/>
    </source>
</evidence>
<reference evidence="5 6" key="1">
    <citation type="submission" date="2014-11" db="EMBL/GenBank/DDBJ databases">
        <title>Genome sequencing of Pantoea rodasii ND03.</title>
        <authorList>
            <person name="Muhamad Yunos N.Y."/>
            <person name="Chan K.-G."/>
        </authorList>
    </citation>
    <scope>NUCLEOTIDE SEQUENCE [LARGE SCALE GENOMIC DNA]</scope>
    <source>
        <strain evidence="5 6">ND03</strain>
    </source>
</reference>
<dbReference type="EMBL" id="JTJJ01000090">
    <property type="protein sequence ID" value="KHJ66219.1"/>
    <property type="molecule type" value="Genomic_DNA"/>
</dbReference>
<dbReference type="SMART" id="SM00490">
    <property type="entry name" value="HELICc"/>
    <property type="match status" value="1"/>
</dbReference>
<protein>
    <submittedName>
        <fullName evidence="5">Serine/threonine protein kinase</fullName>
    </submittedName>
</protein>
<evidence type="ECO:0000313" key="5">
    <source>
        <dbReference type="EMBL" id="KHJ66219.1"/>
    </source>
</evidence>
<dbReference type="InterPro" id="IPR027417">
    <property type="entry name" value="P-loop_NTPase"/>
</dbReference>
<keyword evidence="2" id="KW-0547">Nucleotide-binding</keyword>
<dbReference type="PROSITE" id="PS51194">
    <property type="entry name" value="HELICASE_CTER"/>
    <property type="match status" value="1"/>
</dbReference>
<comment type="caution">
    <text evidence="5">The sequence shown here is derived from an EMBL/GenBank/DDBJ whole genome shotgun (WGS) entry which is preliminary data.</text>
</comment>
<dbReference type="InterPro" id="IPR014001">
    <property type="entry name" value="Helicase_ATP-bd"/>
</dbReference>
<dbReference type="Gene3D" id="3.40.50.300">
    <property type="entry name" value="P-loop containing nucleotide triphosphate hydrolases"/>
    <property type="match status" value="1"/>
</dbReference>
<evidence type="ECO:0000313" key="6">
    <source>
        <dbReference type="Proteomes" id="UP000030853"/>
    </source>
</evidence>
<dbReference type="Gene3D" id="3.40.50.10810">
    <property type="entry name" value="Tandem AAA-ATPase domain"/>
    <property type="match status" value="1"/>
</dbReference>
<organism evidence="5 6">
    <name type="scientific">Pantoea rodasii</name>
    <dbReference type="NCBI Taxonomy" id="1076549"/>
    <lineage>
        <taxon>Bacteria</taxon>
        <taxon>Pseudomonadati</taxon>
        <taxon>Pseudomonadota</taxon>
        <taxon>Gammaproteobacteria</taxon>
        <taxon>Enterobacterales</taxon>
        <taxon>Erwiniaceae</taxon>
        <taxon>Pantoea</taxon>
    </lineage>
</organism>
<feature type="domain" description="Helicase C-terminal" evidence="4">
    <location>
        <begin position="1175"/>
        <end position="1325"/>
    </location>
</feature>
<dbReference type="SUPFAM" id="SSF52540">
    <property type="entry name" value="P-loop containing nucleoside triphosphate hydrolases"/>
    <property type="match status" value="2"/>
</dbReference>
<dbReference type="InterPro" id="IPR000330">
    <property type="entry name" value="SNF2_N"/>
</dbReference>
<dbReference type="SMART" id="SM00487">
    <property type="entry name" value="DEXDc"/>
    <property type="match status" value="1"/>
</dbReference>
<dbReference type="InterPro" id="IPR049730">
    <property type="entry name" value="SNF2/RAD54-like_C"/>
</dbReference>
<dbReference type="InterPro" id="IPR038718">
    <property type="entry name" value="SNF2-like_sf"/>
</dbReference>
<dbReference type="Pfam" id="PF00176">
    <property type="entry name" value="SNF2-rel_dom"/>
    <property type="match status" value="1"/>
</dbReference>
<dbReference type="RefSeq" id="WP_039334990.1">
    <property type="nucleotide sequence ID" value="NZ_JTJJ01000090.1"/>
</dbReference>
<dbReference type="GO" id="GO:0016787">
    <property type="term" value="F:hydrolase activity"/>
    <property type="evidence" value="ECO:0007669"/>
    <property type="project" value="UniProtKB-KW"/>
</dbReference>
<keyword evidence="5" id="KW-0808">Transferase</keyword>
<keyword evidence="2" id="KW-0347">Helicase</keyword>
<dbReference type="GO" id="GO:0005524">
    <property type="term" value="F:ATP binding"/>
    <property type="evidence" value="ECO:0007669"/>
    <property type="project" value="InterPro"/>
</dbReference>
<dbReference type="PROSITE" id="PS51192">
    <property type="entry name" value="HELICASE_ATP_BIND_1"/>
    <property type="match status" value="1"/>
</dbReference>
<keyword evidence="5" id="KW-0723">Serine/threonine-protein kinase</keyword>
<dbReference type="CDD" id="cd18012">
    <property type="entry name" value="DEXQc_arch_SWI2_SNF2"/>
    <property type="match status" value="1"/>
</dbReference>
<keyword evidence="2" id="KW-0067">ATP-binding</keyword>
<evidence type="ECO:0000259" key="3">
    <source>
        <dbReference type="PROSITE" id="PS51192"/>
    </source>
</evidence>
<name>A0A0B1R0Q1_9GAMM</name>
<dbReference type="CDD" id="cd18793">
    <property type="entry name" value="SF2_C_SNF"/>
    <property type="match status" value="1"/>
</dbReference>
<dbReference type="InterPro" id="IPR001650">
    <property type="entry name" value="Helicase_C-like"/>
</dbReference>
<dbReference type="GO" id="GO:0004674">
    <property type="term" value="F:protein serine/threonine kinase activity"/>
    <property type="evidence" value="ECO:0007669"/>
    <property type="project" value="UniProtKB-KW"/>
</dbReference>
<feature type="domain" description="Helicase ATP-binding" evidence="3">
    <location>
        <begin position="902"/>
        <end position="1055"/>
    </location>
</feature>
<dbReference type="PANTHER" id="PTHR10799">
    <property type="entry name" value="SNF2/RAD54 HELICASE FAMILY"/>
    <property type="match status" value="1"/>
</dbReference>
<evidence type="ECO:0000259" key="4">
    <source>
        <dbReference type="PROSITE" id="PS51194"/>
    </source>
</evidence>
<proteinExistence type="predicted"/>